<dbReference type="InterPro" id="IPR036661">
    <property type="entry name" value="Luciferase-like_sf"/>
</dbReference>
<keyword evidence="1" id="KW-0285">Flavoprotein</keyword>
<dbReference type="Gene3D" id="3.20.20.30">
    <property type="entry name" value="Luciferase-like domain"/>
    <property type="match status" value="1"/>
</dbReference>
<keyword evidence="2" id="KW-0288">FMN</keyword>
<evidence type="ECO:0000256" key="2">
    <source>
        <dbReference type="ARBA" id="ARBA00022643"/>
    </source>
</evidence>
<evidence type="ECO:0000256" key="3">
    <source>
        <dbReference type="ARBA" id="ARBA00023002"/>
    </source>
</evidence>
<dbReference type="InterPro" id="IPR050172">
    <property type="entry name" value="SsuD_RutA_monooxygenase"/>
</dbReference>
<keyword evidence="4" id="KW-0503">Monooxygenase</keyword>
<dbReference type="PANTHER" id="PTHR42847">
    <property type="entry name" value="ALKANESULFONATE MONOOXYGENASE"/>
    <property type="match status" value="1"/>
</dbReference>
<evidence type="ECO:0000256" key="4">
    <source>
        <dbReference type="ARBA" id="ARBA00023033"/>
    </source>
</evidence>
<gene>
    <name evidence="6" type="ORF">ACFSCZ_14200</name>
</gene>
<dbReference type="SUPFAM" id="SSF51679">
    <property type="entry name" value="Bacterial luciferase-like"/>
    <property type="match status" value="1"/>
</dbReference>
<name>A0ABW4KKM2_9BACI</name>
<dbReference type="EMBL" id="JBHUEO010000048">
    <property type="protein sequence ID" value="MFD1707874.1"/>
    <property type="molecule type" value="Genomic_DNA"/>
</dbReference>
<dbReference type="Proteomes" id="UP001597301">
    <property type="component" value="Unassembled WGS sequence"/>
</dbReference>
<dbReference type="PANTHER" id="PTHR42847:SF4">
    <property type="entry name" value="ALKANESULFONATE MONOOXYGENASE-RELATED"/>
    <property type="match status" value="1"/>
</dbReference>
<sequence>MEGVKKLELGVFIPSTNNGWIMSKNSPKFMPTFELNKSIALLAEEIGFDHVFSAVKWRGFGGETEHSDYAVEPMTLMAGIAAITKRVKIIASIQPLTFNPVVAAKMMVTLDEISKGRFGLNLVSGQYFDEYKQMGVMPEGYPSYRYEFAQEWLDIVKKLWTEDHVTYKGKFHTIEDVSSKPKPIQKPFPSIVCAGMSETGLNFTAKNGSHSFVSGRNFAEMKAMGLKAKETAKKYGRTIKTNTVFIIIQADTDKEAKELEQYYRDGADVELLSNIMNIYSKDASGSASQMLAENAKKHVFYGFPPISGSPETIASILEEVHREGEFDGILFTFPEYLEGMRNFNEKVRPLLLEKGVKLTEEHLLV</sequence>
<dbReference type="RefSeq" id="WP_380774717.1">
    <property type="nucleotide sequence ID" value="NZ_JBHUEO010000048.1"/>
</dbReference>
<dbReference type="CDD" id="cd01094">
    <property type="entry name" value="Alkanesulfonate_monoxygenase"/>
    <property type="match status" value="1"/>
</dbReference>
<dbReference type="GO" id="GO:0016491">
    <property type="term" value="F:oxidoreductase activity"/>
    <property type="evidence" value="ECO:0007669"/>
    <property type="project" value="UniProtKB-KW"/>
</dbReference>
<keyword evidence="7" id="KW-1185">Reference proteome</keyword>
<keyword evidence="3 6" id="KW-0560">Oxidoreductase</keyword>
<evidence type="ECO:0000313" key="6">
    <source>
        <dbReference type="EMBL" id="MFD1707874.1"/>
    </source>
</evidence>
<dbReference type="Pfam" id="PF00296">
    <property type="entry name" value="Bac_luciferase"/>
    <property type="match status" value="1"/>
</dbReference>
<comment type="caution">
    <text evidence="6">The sequence shown here is derived from an EMBL/GenBank/DDBJ whole genome shotgun (WGS) entry which is preliminary data.</text>
</comment>
<protein>
    <submittedName>
        <fullName evidence="6">LLM class flavin-dependent oxidoreductase</fullName>
        <ecNumber evidence="6">1.-.-.-</ecNumber>
    </submittedName>
</protein>
<accession>A0ABW4KKM2</accession>
<dbReference type="EC" id="1.-.-.-" evidence="6"/>
<proteinExistence type="predicted"/>
<dbReference type="InterPro" id="IPR011251">
    <property type="entry name" value="Luciferase-like_dom"/>
</dbReference>
<reference evidence="7" key="1">
    <citation type="journal article" date="2019" name="Int. J. Syst. Evol. Microbiol.">
        <title>The Global Catalogue of Microorganisms (GCM) 10K type strain sequencing project: providing services to taxonomists for standard genome sequencing and annotation.</title>
        <authorList>
            <consortium name="The Broad Institute Genomics Platform"/>
            <consortium name="The Broad Institute Genome Sequencing Center for Infectious Disease"/>
            <person name="Wu L."/>
            <person name="Ma J."/>
        </authorList>
    </citation>
    <scope>NUCLEOTIDE SEQUENCE [LARGE SCALE GENOMIC DNA]</scope>
    <source>
        <strain evidence="7">CGMCC 1.12295</strain>
    </source>
</reference>
<organism evidence="6 7">
    <name type="scientific">Siminovitchia sediminis</name>
    <dbReference type="NCBI Taxonomy" id="1274353"/>
    <lineage>
        <taxon>Bacteria</taxon>
        <taxon>Bacillati</taxon>
        <taxon>Bacillota</taxon>
        <taxon>Bacilli</taxon>
        <taxon>Bacillales</taxon>
        <taxon>Bacillaceae</taxon>
        <taxon>Siminovitchia</taxon>
    </lineage>
</organism>
<evidence type="ECO:0000256" key="1">
    <source>
        <dbReference type="ARBA" id="ARBA00022630"/>
    </source>
</evidence>
<feature type="domain" description="Luciferase-like" evidence="5">
    <location>
        <begin position="8"/>
        <end position="322"/>
    </location>
</feature>
<evidence type="ECO:0000259" key="5">
    <source>
        <dbReference type="Pfam" id="PF00296"/>
    </source>
</evidence>
<evidence type="ECO:0000313" key="7">
    <source>
        <dbReference type="Proteomes" id="UP001597301"/>
    </source>
</evidence>